<organism evidence="1">
    <name type="scientific">bioreactor metagenome</name>
    <dbReference type="NCBI Taxonomy" id="1076179"/>
    <lineage>
        <taxon>unclassified sequences</taxon>
        <taxon>metagenomes</taxon>
        <taxon>ecological metagenomes</taxon>
    </lineage>
</organism>
<protein>
    <submittedName>
        <fullName evidence="1">Uncharacterized protein</fullName>
    </submittedName>
</protein>
<proteinExistence type="predicted"/>
<dbReference type="AlphaFoldDB" id="A0A644Z958"/>
<sequence>MSTTNITFQVDTCNLADYGDSYLSQLWHIAQANPAEFGDAQACEFAEHVGREIVRRWLAATPPELWRHQGRHAAAASTNSHSQAEA</sequence>
<accession>A0A644Z958</accession>
<gene>
    <name evidence="1" type="ORF">SDC9_83793</name>
</gene>
<evidence type="ECO:0000313" key="1">
    <source>
        <dbReference type="EMBL" id="MPM37187.1"/>
    </source>
</evidence>
<comment type="caution">
    <text evidence="1">The sequence shown here is derived from an EMBL/GenBank/DDBJ whole genome shotgun (WGS) entry which is preliminary data.</text>
</comment>
<dbReference type="EMBL" id="VSSQ01007859">
    <property type="protein sequence ID" value="MPM37187.1"/>
    <property type="molecule type" value="Genomic_DNA"/>
</dbReference>
<name>A0A644Z958_9ZZZZ</name>
<reference evidence="1" key="1">
    <citation type="submission" date="2019-08" db="EMBL/GenBank/DDBJ databases">
        <authorList>
            <person name="Kucharzyk K."/>
            <person name="Murdoch R.W."/>
            <person name="Higgins S."/>
            <person name="Loffler F."/>
        </authorList>
    </citation>
    <scope>NUCLEOTIDE SEQUENCE</scope>
</reference>